<feature type="compositionally biased region" description="Polar residues" evidence="1">
    <location>
        <begin position="155"/>
        <end position="164"/>
    </location>
</feature>
<feature type="compositionally biased region" description="Polar residues" evidence="1">
    <location>
        <begin position="133"/>
        <end position="148"/>
    </location>
</feature>
<evidence type="ECO:0000313" key="3">
    <source>
        <dbReference type="Proteomes" id="UP000011750"/>
    </source>
</evidence>
<dbReference type="EnsemblPlants" id="Bra022566.1">
    <property type="protein sequence ID" value="Bra022566.1-P"/>
    <property type="gene ID" value="Bra022566"/>
</dbReference>
<dbReference type="Gramene" id="Bra022566.1">
    <property type="protein sequence ID" value="Bra022566.1-P"/>
    <property type="gene ID" value="Bra022566"/>
</dbReference>
<name>M4E1B8_BRACM</name>
<feature type="region of interest" description="Disordered" evidence="1">
    <location>
        <begin position="84"/>
        <end position="269"/>
    </location>
</feature>
<reference evidence="2 3" key="1">
    <citation type="journal article" date="2011" name="Nat. Genet.">
        <title>The genome of the mesopolyploid crop species Brassica rapa.</title>
        <authorList>
            <consortium name="Brassica rapa Genome Sequencing Project Consortium"/>
            <person name="Wang X."/>
            <person name="Wang H."/>
            <person name="Wang J."/>
            <person name="Sun R."/>
            <person name="Wu J."/>
            <person name="Liu S."/>
            <person name="Bai Y."/>
            <person name="Mun J.H."/>
            <person name="Bancroft I."/>
            <person name="Cheng F."/>
            <person name="Huang S."/>
            <person name="Li X."/>
            <person name="Hua W."/>
            <person name="Wang J."/>
            <person name="Wang X."/>
            <person name="Freeling M."/>
            <person name="Pires J.C."/>
            <person name="Paterson A.H."/>
            <person name="Chalhoub B."/>
            <person name="Wang B."/>
            <person name="Hayward A."/>
            <person name="Sharpe A.G."/>
            <person name="Park B.S."/>
            <person name="Weisshaar B."/>
            <person name="Liu B."/>
            <person name="Li B."/>
            <person name="Liu B."/>
            <person name="Tong C."/>
            <person name="Song C."/>
            <person name="Duran C."/>
            <person name="Peng C."/>
            <person name="Geng C."/>
            <person name="Koh C."/>
            <person name="Lin C."/>
            <person name="Edwards D."/>
            <person name="Mu D."/>
            <person name="Shen D."/>
            <person name="Soumpourou E."/>
            <person name="Li F."/>
            <person name="Fraser F."/>
            <person name="Conant G."/>
            <person name="Lassalle G."/>
            <person name="King G.J."/>
            <person name="Bonnema G."/>
            <person name="Tang H."/>
            <person name="Wang H."/>
            <person name="Belcram H."/>
            <person name="Zhou H."/>
            <person name="Hirakawa H."/>
            <person name="Abe H."/>
            <person name="Guo H."/>
            <person name="Wang H."/>
            <person name="Jin H."/>
            <person name="Parkin I.A."/>
            <person name="Batley J."/>
            <person name="Kim J.S."/>
            <person name="Just J."/>
            <person name="Li J."/>
            <person name="Xu J."/>
            <person name="Deng J."/>
            <person name="Kim J.A."/>
            <person name="Li J."/>
            <person name="Yu J."/>
            <person name="Meng J."/>
            <person name="Wang J."/>
            <person name="Min J."/>
            <person name="Poulain J."/>
            <person name="Wang J."/>
            <person name="Hatakeyama K."/>
            <person name="Wu K."/>
            <person name="Wang L."/>
            <person name="Fang L."/>
            <person name="Trick M."/>
            <person name="Links M.G."/>
            <person name="Zhao M."/>
            <person name="Jin M."/>
            <person name="Ramchiary N."/>
            <person name="Drou N."/>
            <person name="Berkman P.J."/>
            <person name="Cai Q."/>
            <person name="Huang Q."/>
            <person name="Li R."/>
            <person name="Tabata S."/>
            <person name="Cheng S."/>
            <person name="Zhang S."/>
            <person name="Zhang S."/>
            <person name="Huang S."/>
            <person name="Sato S."/>
            <person name="Sun S."/>
            <person name="Kwon S.J."/>
            <person name="Choi S.R."/>
            <person name="Lee T.H."/>
            <person name="Fan W."/>
            <person name="Zhao X."/>
            <person name="Tan X."/>
            <person name="Xu X."/>
            <person name="Wang Y."/>
            <person name="Qiu Y."/>
            <person name="Yin Y."/>
            <person name="Li Y."/>
            <person name="Du Y."/>
            <person name="Liao Y."/>
            <person name="Lim Y."/>
            <person name="Narusaka Y."/>
            <person name="Wang Y."/>
            <person name="Wang Z."/>
            <person name="Li Z."/>
            <person name="Wang Z."/>
            <person name="Xiong Z."/>
            <person name="Zhang Z."/>
        </authorList>
    </citation>
    <scope>NUCLEOTIDE SEQUENCE [LARGE SCALE GENOMIC DNA]</scope>
    <source>
        <strain evidence="2 3">cv. Chiifu-401-42</strain>
    </source>
</reference>
<dbReference type="InParanoid" id="M4E1B8"/>
<feature type="compositionally biased region" description="Acidic residues" evidence="1">
    <location>
        <begin position="243"/>
        <end position="257"/>
    </location>
</feature>
<reference evidence="2" key="3">
    <citation type="submission" date="2023-03" db="UniProtKB">
        <authorList>
            <consortium name="EnsemblPlants"/>
        </authorList>
    </citation>
    <scope>IDENTIFICATION</scope>
    <source>
        <strain evidence="2">cv. Chiifu-401-42</strain>
    </source>
</reference>
<dbReference type="HOGENOM" id="CLU_1035666_0_0_1"/>
<protein>
    <submittedName>
        <fullName evidence="2">Uncharacterized protein</fullName>
    </submittedName>
</protein>
<dbReference type="AlphaFoldDB" id="M4E1B8"/>
<keyword evidence="3" id="KW-1185">Reference proteome</keyword>
<feature type="compositionally biased region" description="Polar residues" evidence="1">
    <location>
        <begin position="178"/>
        <end position="198"/>
    </location>
</feature>
<sequence length="269" mass="29638">MDLSGEKTERSRVVMVTPVALQVLSSGETRLSVVSFGGCAKGLYLKYNSRQLPYFLHTFTIRTLSLSQSDFSIYLSVTKMPPTIRRTNNKKESPPPKKNIEPAKKNKRLWRNHNPKSLRRNLGASPTPADPTQAASPTHSDSESTQSEEAAGSQGPPTANTQDGPVTPLSRWLEEQSNHTGFTSNWSSTRSPISSPQEGENDGENDPEHLEKVDTNKKATKEGENELEVMAANAEKVKKEAAEEVNEDVEDSPEDGEALTRPKRLAKPN</sequence>
<organism evidence="2 3">
    <name type="scientific">Brassica campestris</name>
    <name type="common">Field mustard</name>
    <dbReference type="NCBI Taxonomy" id="3711"/>
    <lineage>
        <taxon>Eukaryota</taxon>
        <taxon>Viridiplantae</taxon>
        <taxon>Streptophyta</taxon>
        <taxon>Embryophyta</taxon>
        <taxon>Tracheophyta</taxon>
        <taxon>Spermatophyta</taxon>
        <taxon>Magnoliopsida</taxon>
        <taxon>eudicotyledons</taxon>
        <taxon>Gunneridae</taxon>
        <taxon>Pentapetalae</taxon>
        <taxon>rosids</taxon>
        <taxon>malvids</taxon>
        <taxon>Brassicales</taxon>
        <taxon>Brassicaceae</taxon>
        <taxon>Brassiceae</taxon>
        <taxon>Brassica</taxon>
    </lineage>
</organism>
<feature type="compositionally biased region" description="Basic and acidic residues" evidence="1">
    <location>
        <begin position="89"/>
        <end position="104"/>
    </location>
</feature>
<evidence type="ECO:0000313" key="2">
    <source>
        <dbReference type="EnsemblPlants" id="Bra022566.1-P"/>
    </source>
</evidence>
<reference evidence="2 3" key="2">
    <citation type="journal article" date="2018" name="Hortic Res">
        <title>Improved Brassica rapa reference genome by single-molecule sequencing and chromosome conformation capture technologies.</title>
        <authorList>
            <person name="Zhang L."/>
            <person name="Cai X."/>
            <person name="Wu J."/>
            <person name="Liu M."/>
            <person name="Grob S."/>
            <person name="Cheng F."/>
            <person name="Liang J."/>
            <person name="Cai C."/>
            <person name="Liu Z."/>
            <person name="Liu B."/>
            <person name="Wang F."/>
            <person name="Li S."/>
            <person name="Liu F."/>
            <person name="Li X."/>
            <person name="Cheng L."/>
            <person name="Yang W."/>
            <person name="Li M.H."/>
            <person name="Grossniklaus U."/>
            <person name="Zheng H."/>
            <person name="Wang X."/>
        </authorList>
    </citation>
    <scope>NUCLEOTIDE SEQUENCE [LARGE SCALE GENOMIC DNA]</scope>
    <source>
        <strain evidence="2 3">cv. Chiifu-401-42</strain>
    </source>
</reference>
<dbReference type="Proteomes" id="UP000011750">
    <property type="component" value="Chromosome A02"/>
</dbReference>
<feature type="compositionally biased region" description="Basic residues" evidence="1">
    <location>
        <begin position="105"/>
        <end position="119"/>
    </location>
</feature>
<proteinExistence type="predicted"/>
<feature type="compositionally biased region" description="Basic and acidic residues" evidence="1">
    <location>
        <begin position="206"/>
        <end position="224"/>
    </location>
</feature>
<evidence type="ECO:0000256" key="1">
    <source>
        <dbReference type="SAM" id="MobiDB-lite"/>
    </source>
</evidence>
<accession>M4E1B8</accession>